<proteinExistence type="predicted"/>
<dbReference type="EMBL" id="FONH01000002">
    <property type="protein sequence ID" value="SFE36850.1"/>
    <property type="molecule type" value="Genomic_DNA"/>
</dbReference>
<keyword evidence="4" id="KW-1185">Reference proteome</keyword>
<dbReference type="PROSITE" id="PS51257">
    <property type="entry name" value="PROKAR_LIPOPROTEIN"/>
    <property type="match status" value="1"/>
</dbReference>
<reference evidence="4" key="1">
    <citation type="submission" date="2016-10" db="EMBL/GenBank/DDBJ databases">
        <authorList>
            <person name="Varghese N."/>
            <person name="Submissions S."/>
        </authorList>
    </citation>
    <scope>NUCLEOTIDE SEQUENCE [LARGE SCALE GENOMIC DNA]</scope>
    <source>
        <strain evidence="4">UNC178MFTsu3.1</strain>
    </source>
</reference>
<accession>A0A1I2A2A2</accession>
<evidence type="ECO:0008006" key="5">
    <source>
        <dbReference type="Google" id="ProtNLM"/>
    </source>
</evidence>
<name>A0A1I2A2A2_9GAMM</name>
<feature type="region of interest" description="Disordered" evidence="1">
    <location>
        <begin position="41"/>
        <end position="71"/>
    </location>
</feature>
<evidence type="ECO:0000256" key="2">
    <source>
        <dbReference type="SAM" id="SignalP"/>
    </source>
</evidence>
<dbReference type="Proteomes" id="UP000199477">
    <property type="component" value="Unassembled WGS sequence"/>
</dbReference>
<evidence type="ECO:0000313" key="4">
    <source>
        <dbReference type="Proteomes" id="UP000199477"/>
    </source>
</evidence>
<keyword evidence="2" id="KW-0732">Signal</keyword>
<dbReference type="AlphaFoldDB" id="A0A1I2A2A2"/>
<evidence type="ECO:0000256" key="1">
    <source>
        <dbReference type="SAM" id="MobiDB-lite"/>
    </source>
</evidence>
<feature type="chain" id="PRO_5011767273" description="Lipoprotein" evidence="2">
    <location>
        <begin position="24"/>
        <end position="71"/>
    </location>
</feature>
<evidence type="ECO:0000313" key="3">
    <source>
        <dbReference type="EMBL" id="SFE36850.1"/>
    </source>
</evidence>
<feature type="signal peptide" evidence="2">
    <location>
        <begin position="1"/>
        <end position="23"/>
    </location>
</feature>
<sequence>MRKMMRASLLLICVLLASGCADHGDVRPVCPALQLVPPDLMQEPTTEQRVRGELLEPPPHVTPRSADSKPS</sequence>
<gene>
    <name evidence="3" type="ORF">SAMN02799615_00861</name>
</gene>
<protein>
    <recommendedName>
        <fullName evidence="5">Lipoprotein</fullName>
    </recommendedName>
</protein>
<organism evidence="3 4">
    <name type="scientific">Dyella marensis</name>
    <dbReference type="NCBI Taxonomy" id="500610"/>
    <lineage>
        <taxon>Bacteria</taxon>
        <taxon>Pseudomonadati</taxon>
        <taxon>Pseudomonadota</taxon>
        <taxon>Gammaproteobacteria</taxon>
        <taxon>Lysobacterales</taxon>
        <taxon>Rhodanobacteraceae</taxon>
        <taxon>Dyella</taxon>
    </lineage>
</organism>
<dbReference type="STRING" id="500610.SAMN02799615_00861"/>